<comment type="function">
    <text evidence="7">This protein is involved in the repair of mismatches in DNA.</text>
</comment>
<keyword evidence="3 7" id="KW-0227">DNA damage</keyword>
<sequence length="800" mass="96412">MINKINNLIKQYLLIKKKYNKYIVLFQVGEFYEIFYKDAIICSKYLNIILTKRNIGKNTKNIPLAGFPCKSLYKYVPKLLNNKFKIVICNQKKKGKYIYRKINNIITPGTIIDYKLLNNFNNNYILSILFKNNKVGISIIDLSTRDFFVVESNIIYIKKILNLFNIKEILYLKNQKKYIKQYIYNIKNIYLHPINKWWYIYKSSYEKLLLYFNTFNLKIFGIEKMKLVIITTYIIIKYLIKSNNNILKYINKIKILNINKYLWLDDYSVINLELIKSINGISLYKFLNCNKTVLGNRLLKNWIINPIKNEKKIKERYFIVDFFIKNSLLRKKVIKYLNKIHDIDRLFSKLLIKVINVKELYYLGISIKYGYLIYKKIYFIKKKYKYLKFKFLYKTIYLKIKKYINKNYIFISKNQNIINSKINKDLDKINFKINNFLKKIKNSILLYKEKIKYKLLYNKIIGYFIEINKKQKNIPKYWLHKQSLFTKKRYKTNLLIKIEKKIFYYKLKKKYIEKKIFLKLINNIKKKYKLIKKISNYLAKIDVLIGFSLISKKYNYIQPIIKHNKNNYLKIIKGRHPIVEYIKKNNDEEYISNSINFIYPYNTLIISGPNMSGKSVFLRKIVILIIMAQIGCFVPAKSFYYTIFNKIFTRIGFNDNISLGESTFMVEMIEIVNAINNIDYKSIIIFDEIGRGTSNYDGISIAWSIIYYLYKIKYKPIILISTHYHELNLMKKYYKYIRNCSFKILKKKKKIFFLRKLINKGNNHSYGIQLSKLLNLPKNIIKKSKIIFNKLLKGYFLKNK</sequence>
<dbReference type="InterPro" id="IPR007861">
    <property type="entry name" value="DNA_mismatch_repair_MutS_clamp"/>
</dbReference>
<gene>
    <name evidence="10" type="primary">mutS</name>
    <name evidence="10" type="ORF">ABPD24_00830</name>
</gene>
<dbReference type="PIRSF" id="PIRSF037677">
    <property type="entry name" value="DNA_mis_repair_Msh6"/>
    <property type="match status" value="1"/>
</dbReference>
<dbReference type="InterPro" id="IPR045076">
    <property type="entry name" value="MutS"/>
</dbReference>
<dbReference type="SMART" id="SM00534">
    <property type="entry name" value="MUTSac"/>
    <property type="match status" value="1"/>
</dbReference>
<dbReference type="Pfam" id="PF00488">
    <property type="entry name" value="MutS_V"/>
    <property type="match status" value="1"/>
</dbReference>
<dbReference type="InterPro" id="IPR027417">
    <property type="entry name" value="P-loop_NTPase"/>
</dbReference>
<accession>A0AAU7QSD3</accession>
<dbReference type="Pfam" id="PF01624">
    <property type="entry name" value="MutS_I"/>
    <property type="match status" value="1"/>
</dbReference>
<dbReference type="SUPFAM" id="SSF53150">
    <property type="entry name" value="DNA repair protein MutS, domain II"/>
    <property type="match status" value="1"/>
</dbReference>
<dbReference type="Pfam" id="PF05190">
    <property type="entry name" value="MutS_IV"/>
    <property type="match status" value="1"/>
</dbReference>
<evidence type="ECO:0000259" key="9">
    <source>
        <dbReference type="PROSITE" id="PS00486"/>
    </source>
</evidence>
<feature type="transmembrane region" description="Helical" evidence="8">
    <location>
        <begin position="621"/>
        <end position="641"/>
    </location>
</feature>
<dbReference type="GO" id="GO:0005524">
    <property type="term" value="F:ATP binding"/>
    <property type="evidence" value="ECO:0007669"/>
    <property type="project" value="UniProtKB-KW"/>
</dbReference>
<dbReference type="Gene3D" id="1.10.1420.10">
    <property type="match status" value="2"/>
</dbReference>
<dbReference type="PANTHER" id="PTHR11361:SF34">
    <property type="entry name" value="DNA MISMATCH REPAIR PROTEIN MSH1, MITOCHONDRIAL"/>
    <property type="match status" value="1"/>
</dbReference>
<keyword evidence="8" id="KW-0812">Transmembrane</keyword>
<reference evidence="10" key="1">
    <citation type="submission" date="2024-06" db="EMBL/GenBank/DDBJ databases">
        <title>Diversity, functionality, and evolutionary history of bacterial symbionts in false click beetles (Coleoptera, Throscidae).</title>
        <authorList>
            <person name="Wierz J.C."/>
            <person name="Malm H."/>
            <person name="Kaltenpoth M."/>
            <person name="Engl T."/>
        </authorList>
    </citation>
    <scope>NUCLEOTIDE SEQUENCE</scope>
    <source>
        <strain evidence="10">AspAUS03</strain>
    </source>
</reference>
<dbReference type="InterPro" id="IPR007695">
    <property type="entry name" value="DNA_mismatch_repair_MutS-lik_N"/>
</dbReference>
<dbReference type="SUPFAM" id="SSF48334">
    <property type="entry name" value="DNA repair protein MutS, domain III"/>
    <property type="match status" value="1"/>
</dbReference>
<dbReference type="InterPro" id="IPR016151">
    <property type="entry name" value="DNA_mismatch_repair_MutS_N"/>
</dbReference>
<evidence type="ECO:0000256" key="1">
    <source>
        <dbReference type="ARBA" id="ARBA00006271"/>
    </source>
</evidence>
<evidence type="ECO:0000256" key="8">
    <source>
        <dbReference type="SAM" id="Phobius"/>
    </source>
</evidence>
<evidence type="ECO:0000256" key="3">
    <source>
        <dbReference type="ARBA" id="ARBA00022763"/>
    </source>
</evidence>
<dbReference type="InterPro" id="IPR017261">
    <property type="entry name" value="DNA_mismatch_repair_MutS/MSH"/>
</dbReference>
<dbReference type="PANTHER" id="PTHR11361">
    <property type="entry name" value="DNA MISMATCH REPAIR PROTEIN MUTS FAMILY MEMBER"/>
    <property type="match status" value="1"/>
</dbReference>
<keyword evidence="2 7" id="KW-0547">Nucleotide-binding</keyword>
<dbReference type="InterPro" id="IPR036678">
    <property type="entry name" value="MutS_con_dom_sf"/>
</dbReference>
<dbReference type="Gene3D" id="3.40.50.300">
    <property type="entry name" value="P-loop containing nucleotide triphosphate hydrolases"/>
    <property type="match status" value="1"/>
</dbReference>
<proteinExistence type="inferred from homology"/>
<dbReference type="Gene3D" id="3.30.420.110">
    <property type="entry name" value="MutS, connector domain"/>
    <property type="match status" value="1"/>
</dbReference>
<dbReference type="AlphaFoldDB" id="A0AAU7QSD3"/>
<name>A0AAU7QSD3_9FLAO</name>
<protein>
    <submittedName>
        <fullName evidence="10">DNA mismatch repair protein MutS</fullName>
    </submittedName>
</protein>
<feature type="domain" description="DNA mismatch repair proteins mutS family" evidence="9">
    <location>
        <begin position="682"/>
        <end position="698"/>
    </location>
</feature>
<dbReference type="InterPro" id="IPR007860">
    <property type="entry name" value="DNA_mmatch_repair_MutS_con_dom"/>
</dbReference>
<keyword evidence="8" id="KW-0472">Membrane</keyword>
<dbReference type="SUPFAM" id="SSF55271">
    <property type="entry name" value="DNA repair protein MutS, domain I"/>
    <property type="match status" value="1"/>
</dbReference>
<keyword evidence="5 7" id="KW-0238">DNA-binding</keyword>
<keyword evidence="4" id="KW-0067">ATP-binding</keyword>
<dbReference type="GO" id="GO:0006298">
    <property type="term" value="P:mismatch repair"/>
    <property type="evidence" value="ECO:0007669"/>
    <property type="project" value="InterPro"/>
</dbReference>
<dbReference type="InterPro" id="IPR000432">
    <property type="entry name" value="DNA_mismatch_repair_MutS_C"/>
</dbReference>
<evidence type="ECO:0000256" key="6">
    <source>
        <dbReference type="ARBA" id="ARBA00023204"/>
    </source>
</evidence>
<dbReference type="GO" id="GO:0030983">
    <property type="term" value="F:mismatched DNA binding"/>
    <property type="evidence" value="ECO:0007669"/>
    <property type="project" value="InterPro"/>
</dbReference>
<dbReference type="SUPFAM" id="SSF52540">
    <property type="entry name" value="P-loop containing nucleoside triphosphate hydrolases"/>
    <property type="match status" value="1"/>
</dbReference>
<dbReference type="InterPro" id="IPR036187">
    <property type="entry name" value="DNA_mismatch_repair_MutS_sf"/>
</dbReference>
<dbReference type="Gene3D" id="3.40.1170.10">
    <property type="entry name" value="DNA repair protein MutS, domain I"/>
    <property type="match status" value="1"/>
</dbReference>
<dbReference type="EMBL" id="CP157897">
    <property type="protein sequence ID" value="XBT18843.1"/>
    <property type="molecule type" value="Genomic_DNA"/>
</dbReference>
<dbReference type="InterPro" id="IPR007696">
    <property type="entry name" value="DNA_mismatch_repair_MutS_core"/>
</dbReference>
<dbReference type="GO" id="GO:0005829">
    <property type="term" value="C:cytosol"/>
    <property type="evidence" value="ECO:0007669"/>
    <property type="project" value="TreeGrafter"/>
</dbReference>
<evidence type="ECO:0000256" key="7">
    <source>
        <dbReference type="RuleBase" id="RU003756"/>
    </source>
</evidence>
<comment type="similarity">
    <text evidence="1 7">Belongs to the DNA mismatch repair MutS family.</text>
</comment>
<dbReference type="Pfam" id="PF05192">
    <property type="entry name" value="MutS_III"/>
    <property type="match status" value="1"/>
</dbReference>
<dbReference type="SMART" id="SM00533">
    <property type="entry name" value="MUTSd"/>
    <property type="match status" value="1"/>
</dbReference>
<dbReference type="PROSITE" id="PS00486">
    <property type="entry name" value="DNA_MISMATCH_REPAIR_2"/>
    <property type="match status" value="1"/>
</dbReference>
<keyword evidence="8" id="KW-1133">Transmembrane helix</keyword>
<keyword evidence="6 7" id="KW-0234">DNA repair</keyword>
<dbReference type="GO" id="GO:0140664">
    <property type="term" value="F:ATP-dependent DNA damage sensor activity"/>
    <property type="evidence" value="ECO:0007669"/>
    <property type="project" value="InterPro"/>
</dbReference>
<dbReference type="NCBIfam" id="NF003810">
    <property type="entry name" value="PRK05399.1"/>
    <property type="match status" value="1"/>
</dbReference>
<evidence type="ECO:0000256" key="5">
    <source>
        <dbReference type="ARBA" id="ARBA00023125"/>
    </source>
</evidence>
<evidence type="ECO:0000256" key="4">
    <source>
        <dbReference type="ARBA" id="ARBA00022840"/>
    </source>
</evidence>
<evidence type="ECO:0000313" key="10">
    <source>
        <dbReference type="EMBL" id="XBT18843.1"/>
    </source>
</evidence>
<evidence type="ECO:0000256" key="2">
    <source>
        <dbReference type="ARBA" id="ARBA00022741"/>
    </source>
</evidence>
<dbReference type="Pfam" id="PF05188">
    <property type="entry name" value="MutS_II"/>
    <property type="match status" value="1"/>
</dbReference>
<organism evidence="10">
    <name type="scientific">Candidatus Shikimatogenerans sp. AspAUS03</name>
    <dbReference type="NCBI Taxonomy" id="3158563"/>
    <lineage>
        <taxon>Bacteria</taxon>
        <taxon>Pseudomonadati</taxon>
        <taxon>Bacteroidota</taxon>
        <taxon>Flavobacteriia</taxon>
        <taxon>Flavobacteriales</taxon>
        <taxon>Candidatus Shikimatogenerans</taxon>
    </lineage>
</organism>